<dbReference type="InterPro" id="IPR049899">
    <property type="entry name" value="Znf_C2HC_C3H"/>
</dbReference>
<keyword evidence="3" id="KW-0862">Zinc</keyword>
<evidence type="ECO:0000256" key="2">
    <source>
        <dbReference type="ARBA" id="ARBA00022771"/>
    </source>
</evidence>
<evidence type="ECO:0000313" key="7">
    <source>
        <dbReference type="EMBL" id="ORZ35387.1"/>
    </source>
</evidence>
<organism evidence="7 8">
    <name type="scientific">Catenaria anguillulae PL171</name>
    <dbReference type="NCBI Taxonomy" id="765915"/>
    <lineage>
        <taxon>Eukaryota</taxon>
        <taxon>Fungi</taxon>
        <taxon>Fungi incertae sedis</taxon>
        <taxon>Blastocladiomycota</taxon>
        <taxon>Blastocladiomycetes</taxon>
        <taxon>Blastocladiales</taxon>
        <taxon>Catenariaceae</taxon>
        <taxon>Catenaria</taxon>
    </lineage>
</organism>
<proteinExistence type="predicted"/>
<dbReference type="Proteomes" id="UP000193411">
    <property type="component" value="Unassembled WGS sequence"/>
</dbReference>
<reference evidence="7 8" key="1">
    <citation type="submission" date="2016-07" db="EMBL/GenBank/DDBJ databases">
        <title>Pervasive Adenine N6-methylation of Active Genes in Fungi.</title>
        <authorList>
            <consortium name="DOE Joint Genome Institute"/>
            <person name="Mondo S.J."/>
            <person name="Dannebaum R.O."/>
            <person name="Kuo R.C."/>
            <person name="Labutti K."/>
            <person name="Haridas S."/>
            <person name="Kuo A."/>
            <person name="Salamov A."/>
            <person name="Ahrendt S.R."/>
            <person name="Lipzen A."/>
            <person name="Sullivan W."/>
            <person name="Andreopoulos W.B."/>
            <person name="Clum A."/>
            <person name="Lindquist E."/>
            <person name="Daum C."/>
            <person name="Ramamoorthy G.K."/>
            <person name="Gryganskyi A."/>
            <person name="Culley D."/>
            <person name="Magnuson J.K."/>
            <person name="James T.Y."/>
            <person name="O'Malley M.A."/>
            <person name="Stajich J.E."/>
            <person name="Spatafora J.W."/>
            <person name="Visel A."/>
            <person name="Grigoriev I.V."/>
        </authorList>
    </citation>
    <scope>NUCLEOTIDE SEQUENCE [LARGE SCALE GENOMIC DNA]</scope>
    <source>
        <strain evidence="7 8">PL171</strain>
    </source>
</reference>
<dbReference type="EMBL" id="MCFL01000022">
    <property type="protein sequence ID" value="ORZ35387.1"/>
    <property type="molecule type" value="Genomic_DNA"/>
</dbReference>
<feature type="compositionally biased region" description="Pro residues" evidence="5">
    <location>
        <begin position="390"/>
        <end position="406"/>
    </location>
</feature>
<dbReference type="Gene3D" id="3.30.160.60">
    <property type="entry name" value="Classic Zinc Finger"/>
    <property type="match status" value="1"/>
</dbReference>
<dbReference type="PROSITE" id="PS52027">
    <property type="entry name" value="ZF_C2HC_C3H"/>
    <property type="match status" value="1"/>
</dbReference>
<feature type="compositionally biased region" description="Pro residues" evidence="5">
    <location>
        <begin position="363"/>
        <end position="380"/>
    </location>
</feature>
<feature type="compositionally biased region" description="Low complexity" evidence="5">
    <location>
        <begin position="239"/>
        <end position="248"/>
    </location>
</feature>
<evidence type="ECO:0000256" key="5">
    <source>
        <dbReference type="SAM" id="MobiDB-lite"/>
    </source>
</evidence>
<protein>
    <recommendedName>
        <fullName evidence="6">C2HC/C3H-type domain-containing protein</fullName>
    </recommendedName>
</protein>
<gene>
    <name evidence="7" type="ORF">BCR44DRAFT_1513183</name>
</gene>
<dbReference type="OrthoDB" id="10255185at2759"/>
<dbReference type="GO" id="GO:0008270">
    <property type="term" value="F:zinc ion binding"/>
    <property type="evidence" value="ECO:0007669"/>
    <property type="project" value="UniProtKB-KW"/>
</dbReference>
<sequence length="475" mass="50708">MTSTNVLPYQPTSSPPALPGSSSPTDRIHGTGKLRSFFESVRQDDVSLSSQPKPGNHGHRSAAHHRNTGFGSGPPSSHVGPGPPPPNLHLEYERMMGKKPMSPRTLHAAEAAALALDPAARMALNQQQQQRVHTVPSRSSLVKSQFGSSIPNLQSIYPATRSSILASGPGLAGPTSAKGKGTRSRSGSNNSSMGGSSRRRSGSGTGGGKQQQARHGRHASTDSMAYQQPMLPYPPQPQYPGQQQHQAPIWMSNSPPPLAPSVVNKIHSAHQSRSNSLNRQPAQSAGAPPLQGGYMYPSSAPPNQDWQLQQQQQAFYAQQQQQHYVLQQQMMYQPSPPPQASAPLQQSHSTKKSAPTKTKPSKSSPPIPQQQQQPAPPQPTAPQTKRRKASPPPAAQVPPPPPPPQNEPASSKPARGPPPEGFVACTHCGRSFAPDRVAKHETICLKTANSKRAPVDMSQVRKELIARDNVGAGGR</sequence>
<dbReference type="AlphaFoldDB" id="A0A1Y2HLA4"/>
<evidence type="ECO:0000256" key="1">
    <source>
        <dbReference type="ARBA" id="ARBA00022723"/>
    </source>
</evidence>
<feature type="region of interest" description="Disordered" evidence="5">
    <location>
        <begin position="166"/>
        <end position="314"/>
    </location>
</feature>
<name>A0A1Y2HLA4_9FUNG</name>
<evidence type="ECO:0000313" key="8">
    <source>
        <dbReference type="Proteomes" id="UP000193411"/>
    </source>
</evidence>
<evidence type="ECO:0000256" key="3">
    <source>
        <dbReference type="ARBA" id="ARBA00022833"/>
    </source>
</evidence>
<dbReference type="Pfam" id="PF13913">
    <property type="entry name" value="zf-C2HC_2"/>
    <property type="match status" value="1"/>
</dbReference>
<keyword evidence="1" id="KW-0479">Metal-binding</keyword>
<feature type="compositionally biased region" description="Basic residues" evidence="5">
    <location>
        <begin position="56"/>
        <end position="67"/>
    </location>
</feature>
<keyword evidence="2 4" id="KW-0863">Zinc-finger</keyword>
<accession>A0A1Y2HLA4</accession>
<feature type="region of interest" description="Disordered" evidence="5">
    <location>
        <begin position="332"/>
        <end position="424"/>
    </location>
</feature>
<feature type="compositionally biased region" description="Low complexity" evidence="5">
    <location>
        <begin position="184"/>
        <end position="196"/>
    </location>
</feature>
<feature type="domain" description="C2HC/C3H-type" evidence="6">
    <location>
        <begin position="421"/>
        <end position="450"/>
    </location>
</feature>
<feature type="compositionally biased region" description="Polar residues" evidence="5">
    <location>
        <begin position="269"/>
        <end position="283"/>
    </location>
</feature>
<keyword evidence="8" id="KW-1185">Reference proteome</keyword>
<feature type="compositionally biased region" description="Low complexity" evidence="5">
    <location>
        <begin position="341"/>
        <end position="362"/>
    </location>
</feature>
<evidence type="ECO:0000259" key="6">
    <source>
        <dbReference type="PROSITE" id="PS52027"/>
    </source>
</evidence>
<evidence type="ECO:0000256" key="4">
    <source>
        <dbReference type="PROSITE-ProRule" id="PRU01371"/>
    </source>
</evidence>
<feature type="region of interest" description="Disordered" evidence="5">
    <location>
        <begin position="1"/>
        <end position="109"/>
    </location>
</feature>
<comment type="caution">
    <text evidence="7">The sequence shown here is derived from an EMBL/GenBank/DDBJ whole genome shotgun (WGS) entry which is preliminary data.</text>
</comment>